<feature type="region of interest" description="Disordered" evidence="1">
    <location>
        <begin position="1"/>
        <end position="25"/>
    </location>
</feature>
<proteinExistence type="predicted"/>
<evidence type="ECO:0000256" key="1">
    <source>
        <dbReference type="SAM" id="MobiDB-lite"/>
    </source>
</evidence>
<dbReference type="InterPro" id="IPR040624">
    <property type="entry name" value="HalOD1"/>
</dbReference>
<dbReference type="AlphaFoldDB" id="A0ABD5PJH1"/>
<protein>
    <submittedName>
        <fullName evidence="3">HalOD1 output domain-containing protein</fullName>
    </submittedName>
</protein>
<evidence type="ECO:0000313" key="4">
    <source>
        <dbReference type="Proteomes" id="UP001595898"/>
    </source>
</evidence>
<dbReference type="Pfam" id="PF18545">
    <property type="entry name" value="HalOD1"/>
    <property type="match status" value="1"/>
</dbReference>
<dbReference type="EMBL" id="JBHSFA010000001">
    <property type="protein sequence ID" value="MFC4540485.1"/>
    <property type="molecule type" value="Genomic_DNA"/>
</dbReference>
<evidence type="ECO:0000313" key="3">
    <source>
        <dbReference type="EMBL" id="MFC4540485.1"/>
    </source>
</evidence>
<dbReference type="RefSeq" id="WP_250142529.1">
    <property type="nucleotide sequence ID" value="NZ_JALIQP010000007.1"/>
</dbReference>
<feature type="compositionally biased region" description="Polar residues" evidence="1">
    <location>
        <begin position="1"/>
        <end position="19"/>
    </location>
</feature>
<organism evidence="3 4">
    <name type="scientific">Halosolutus amylolyticus</name>
    <dbReference type="NCBI Taxonomy" id="2932267"/>
    <lineage>
        <taxon>Archaea</taxon>
        <taxon>Methanobacteriati</taxon>
        <taxon>Methanobacteriota</taxon>
        <taxon>Stenosarchaea group</taxon>
        <taxon>Halobacteria</taxon>
        <taxon>Halobacteriales</taxon>
        <taxon>Natrialbaceae</taxon>
        <taxon>Halosolutus</taxon>
    </lineage>
</organism>
<evidence type="ECO:0000259" key="2">
    <source>
        <dbReference type="Pfam" id="PF18545"/>
    </source>
</evidence>
<reference evidence="3 4" key="1">
    <citation type="journal article" date="2019" name="Int. J. Syst. Evol. Microbiol.">
        <title>The Global Catalogue of Microorganisms (GCM) 10K type strain sequencing project: providing services to taxonomists for standard genome sequencing and annotation.</title>
        <authorList>
            <consortium name="The Broad Institute Genomics Platform"/>
            <consortium name="The Broad Institute Genome Sequencing Center for Infectious Disease"/>
            <person name="Wu L."/>
            <person name="Ma J."/>
        </authorList>
    </citation>
    <scope>NUCLEOTIDE SEQUENCE [LARGE SCALE GENOMIC DNA]</scope>
    <source>
        <strain evidence="3 4">WLHS5</strain>
    </source>
</reference>
<feature type="domain" description="Halobacterial output" evidence="2">
    <location>
        <begin position="24"/>
        <end position="86"/>
    </location>
</feature>
<accession>A0ABD5PJH1</accession>
<keyword evidence="4" id="KW-1185">Reference proteome</keyword>
<gene>
    <name evidence="3" type="ORF">ACFO5R_00925</name>
</gene>
<dbReference type="Proteomes" id="UP001595898">
    <property type="component" value="Unassembled WGS sequence"/>
</dbReference>
<comment type="caution">
    <text evidence="3">The sequence shown here is derived from an EMBL/GenBank/DDBJ whole genome shotgun (WGS) entry which is preliminary data.</text>
</comment>
<name>A0ABD5PJH1_9EURY</name>
<sequence>MTQTTQRGTGAMAKNQTTVYDPENPPSITIIKTIAEQEGVDSTELDLRLYDYLNPDALDNVMESNEVEVTVSIVEYDIQVVDSDIICILE</sequence>